<dbReference type="Proteomes" id="UP001470230">
    <property type="component" value="Unassembled WGS sequence"/>
</dbReference>
<keyword evidence="2" id="KW-1185">Reference proteome</keyword>
<evidence type="ECO:0000313" key="1">
    <source>
        <dbReference type="EMBL" id="KAK8871593.1"/>
    </source>
</evidence>
<accession>A0ABR2J106</accession>
<organism evidence="1 2">
    <name type="scientific">Tritrichomonas musculus</name>
    <dbReference type="NCBI Taxonomy" id="1915356"/>
    <lineage>
        <taxon>Eukaryota</taxon>
        <taxon>Metamonada</taxon>
        <taxon>Parabasalia</taxon>
        <taxon>Tritrichomonadida</taxon>
        <taxon>Tritrichomonadidae</taxon>
        <taxon>Tritrichomonas</taxon>
    </lineage>
</organism>
<comment type="caution">
    <text evidence="1">The sequence shown here is derived from an EMBL/GenBank/DDBJ whole genome shotgun (WGS) entry which is preliminary data.</text>
</comment>
<evidence type="ECO:0000313" key="2">
    <source>
        <dbReference type="Proteomes" id="UP001470230"/>
    </source>
</evidence>
<reference evidence="1 2" key="1">
    <citation type="submission" date="2024-04" db="EMBL/GenBank/DDBJ databases">
        <title>Tritrichomonas musculus Genome.</title>
        <authorList>
            <person name="Alves-Ferreira E."/>
            <person name="Grigg M."/>
            <person name="Lorenzi H."/>
            <person name="Galac M."/>
        </authorList>
    </citation>
    <scope>NUCLEOTIDE SEQUENCE [LARGE SCALE GENOMIC DNA]</scope>
    <source>
        <strain evidence="1 2">EAF2021</strain>
    </source>
</reference>
<dbReference type="EMBL" id="JAPFFF010000013">
    <property type="protein sequence ID" value="KAK8871593.1"/>
    <property type="molecule type" value="Genomic_DNA"/>
</dbReference>
<protein>
    <submittedName>
        <fullName evidence="1">Uncharacterized protein</fullName>
    </submittedName>
</protein>
<sequence>MSTEDNKLWEFTDTSQVNDTFFEDLYLDEAEESKIYNANLFKLFKNMEKPKVPSIDKENITKTQINYQNINAYSLTYYNPLIIHNANRDLFYELGVYLNEINNHNQSVDEFVEYMNYKIKGDKKLKIPKDVVKYAYAVFQSYFYFPNLCRTEKRSKAKLYEKMHKVSKIIRFGYDKKPEIFLSPVILYMNTKKSKH</sequence>
<proteinExistence type="predicted"/>
<gene>
    <name evidence="1" type="ORF">M9Y10_007327</name>
</gene>
<name>A0ABR2J106_9EUKA</name>